<dbReference type="PANTHER" id="PTHR19970">
    <property type="entry name" value="RIBOSOMAL PROTEIN L39E"/>
    <property type="match status" value="1"/>
</dbReference>
<protein>
    <recommendedName>
        <fullName evidence="6">Ribosomal protein L39e</fullName>
    </recommendedName>
</protein>
<name>A0A6J5TP45_PRUAR</name>
<accession>A0A6J5TP45</accession>
<reference evidence="4 5" key="1">
    <citation type="submission" date="2020-05" db="EMBL/GenBank/DDBJ databases">
        <authorList>
            <person name="Campoy J."/>
            <person name="Schneeberger K."/>
            <person name="Spophaly S."/>
        </authorList>
    </citation>
    <scope>NUCLEOTIDE SEQUENCE [LARGE SCALE GENOMIC DNA]</scope>
    <source>
        <strain evidence="4">PruArmRojPasFocal</strain>
    </source>
</reference>
<evidence type="ECO:0000256" key="1">
    <source>
        <dbReference type="ARBA" id="ARBA00009339"/>
    </source>
</evidence>
<gene>
    <name evidence="4" type="ORF">CURHAP_LOCUS8030</name>
</gene>
<dbReference type="Gene3D" id="1.10.1620.10">
    <property type="entry name" value="Ribosomal protein L39e"/>
    <property type="match status" value="1"/>
</dbReference>
<evidence type="ECO:0000256" key="3">
    <source>
        <dbReference type="ARBA" id="ARBA00023274"/>
    </source>
</evidence>
<keyword evidence="2" id="KW-0689">Ribosomal protein</keyword>
<organism evidence="4 5">
    <name type="scientific">Prunus armeniaca</name>
    <name type="common">Apricot</name>
    <name type="synonym">Armeniaca vulgaris</name>
    <dbReference type="NCBI Taxonomy" id="36596"/>
    <lineage>
        <taxon>Eukaryota</taxon>
        <taxon>Viridiplantae</taxon>
        <taxon>Streptophyta</taxon>
        <taxon>Embryophyta</taxon>
        <taxon>Tracheophyta</taxon>
        <taxon>Spermatophyta</taxon>
        <taxon>Magnoliopsida</taxon>
        <taxon>eudicotyledons</taxon>
        <taxon>Gunneridae</taxon>
        <taxon>Pentapetalae</taxon>
        <taxon>rosids</taxon>
        <taxon>fabids</taxon>
        <taxon>Rosales</taxon>
        <taxon>Rosaceae</taxon>
        <taxon>Amygdaloideae</taxon>
        <taxon>Amygdaleae</taxon>
        <taxon>Prunus</taxon>
    </lineage>
</organism>
<proteinExistence type="inferred from homology"/>
<dbReference type="GO" id="GO:0003735">
    <property type="term" value="F:structural constituent of ribosome"/>
    <property type="evidence" value="ECO:0007669"/>
    <property type="project" value="InterPro"/>
</dbReference>
<dbReference type="EMBL" id="CAEKDK010000001">
    <property type="protein sequence ID" value="CAB4265840.1"/>
    <property type="molecule type" value="Genomic_DNA"/>
</dbReference>
<evidence type="ECO:0000256" key="2">
    <source>
        <dbReference type="ARBA" id="ARBA00022980"/>
    </source>
</evidence>
<sequence length="135" mass="14910">MKPYLSVEKGEKGQTIGPTIFSTWASETTLVNSLATQQGYRSLLSALNRRGGSPSAKMPSHKTFIIKKKLAKKMRQNRPIPHWIRLRTDNTIRLDAYKLSNLFMYVSGTTPSAGTGAAPSSVSEVLCSNVIWLIL</sequence>
<dbReference type="InterPro" id="IPR023626">
    <property type="entry name" value="Ribosomal_eL39_dom_sf"/>
</dbReference>
<dbReference type="InterPro" id="IPR000077">
    <property type="entry name" value="Ribosomal_eL39"/>
</dbReference>
<dbReference type="FunFam" id="1.10.1620.10:FF:000001">
    <property type="entry name" value="60S ribosomal protein-like L39"/>
    <property type="match status" value="1"/>
</dbReference>
<dbReference type="GO" id="GO:0022625">
    <property type="term" value="C:cytosolic large ribosomal subunit"/>
    <property type="evidence" value="ECO:0007669"/>
    <property type="project" value="TreeGrafter"/>
</dbReference>
<dbReference type="Proteomes" id="UP000507222">
    <property type="component" value="Unassembled WGS sequence"/>
</dbReference>
<dbReference type="GO" id="GO:0006412">
    <property type="term" value="P:translation"/>
    <property type="evidence" value="ECO:0007669"/>
    <property type="project" value="InterPro"/>
</dbReference>
<dbReference type="PANTHER" id="PTHR19970:SF0">
    <property type="entry name" value="LARGE RIBOSOMAL SUBUNIT PROTEIN EL39"/>
    <property type="match status" value="1"/>
</dbReference>
<keyword evidence="3" id="KW-0687">Ribonucleoprotein</keyword>
<dbReference type="Pfam" id="PF00832">
    <property type="entry name" value="Ribosomal_L39"/>
    <property type="match status" value="1"/>
</dbReference>
<evidence type="ECO:0000313" key="4">
    <source>
        <dbReference type="EMBL" id="CAB4265840.1"/>
    </source>
</evidence>
<dbReference type="AlphaFoldDB" id="A0A6J5TP45"/>
<comment type="similarity">
    <text evidence="1">Belongs to the eukaryotic ribosomal protein eL39 family.</text>
</comment>
<dbReference type="SUPFAM" id="SSF48662">
    <property type="entry name" value="Ribosomal protein L39e"/>
    <property type="match status" value="1"/>
</dbReference>
<evidence type="ECO:0000313" key="5">
    <source>
        <dbReference type="Proteomes" id="UP000507222"/>
    </source>
</evidence>
<evidence type="ECO:0008006" key="6">
    <source>
        <dbReference type="Google" id="ProtNLM"/>
    </source>
</evidence>